<dbReference type="Pfam" id="PF09526">
    <property type="entry name" value="DUF2387"/>
    <property type="match status" value="1"/>
</dbReference>
<accession>A0A139SX05</accession>
<feature type="compositionally biased region" description="Pro residues" evidence="1">
    <location>
        <begin position="45"/>
        <end position="55"/>
    </location>
</feature>
<dbReference type="RefSeq" id="WP_068388128.1">
    <property type="nucleotide sequence ID" value="NZ_LSZO01000059.1"/>
</dbReference>
<dbReference type="EMBL" id="LSZO01000059">
    <property type="protein sequence ID" value="KXU38922.1"/>
    <property type="molecule type" value="Genomic_DNA"/>
</dbReference>
<gene>
    <name evidence="2" type="ORF">AXE65_11455</name>
</gene>
<dbReference type="AlphaFoldDB" id="A0A139SX05"/>
<dbReference type="InterPro" id="IPR012658">
    <property type="entry name" value="YheV"/>
</dbReference>
<evidence type="ECO:0008006" key="4">
    <source>
        <dbReference type="Google" id="ProtNLM"/>
    </source>
</evidence>
<evidence type="ECO:0000313" key="3">
    <source>
        <dbReference type="Proteomes" id="UP000072660"/>
    </source>
</evidence>
<proteinExistence type="predicted"/>
<dbReference type="NCBIfam" id="TIGR02443">
    <property type="entry name" value="YheV family putative zinc ribbon protein"/>
    <property type="match status" value="1"/>
</dbReference>
<organism evidence="2 3">
    <name type="scientific">Ventosimonas gracilis</name>
    <dbReference type="NCBI Taxonomy" id="1680762"/>
    <lineage>
        <taxon>Bacteria</taxon>
        <taxon>Pseudomonadati</taxon>
        <taxon>Pseudomonadota</taxon>
        <taxon>Gammaproteobacteria</taxon>
        <taxon>Pseudomonadales</taxon>
        <taxon>Ventosimonadaceae</taxon>
        <taxon>Ventosimonas</taxon>
    </lineage>
</organism>
<feature type="region of interest" description="Disordered" evidence="1">
    <location>
        <begin position="43"/>
        <end position="62"/>
    </location>
</feature>
<evidence type="ECO:0000313" key="2">
    <source>
        <dbReference type="EMBL" id="KXU38922.1"/>
    </source>
</evidence>
<reference evidence="2 3" key="1">
    <citation type="submission" date="2016-02" db="EMBL/GenBank/DDBJ databases">
        <authorList>
            <person name="Wen L."/>
            <person name="He K."/>
            <person name="Yang H."/>
        </authorList>
    </citation>
    <scope>NUCLEOTIDE SEQUENCE [LARGE SCALE GENOMIC DNA]</scope>
    <source>
        <strain evidence="2 3">CV58</strain>
    </source>
</reference>
<evidence type="ECO:0000256" key="1">
    <source>
        <dbReference type="SAM" id="MobiDB-lite"/>
    </source>
</evidence>
<protein>
    <recommendedName>
        <fullName evidence="4">DNA-binding protein</fullName>
    </recommendedName>
</protein>
<dbReference type="Proteomes" id="UP000072660">
    <property type="component" value="Unassembled WGS sequence"/>
</dbReference>
<dbReference type="OrthoDB" id="5881059at2"/>
<name>A0A139SX05_9GAMM</name>
<comment type="caution">
    <text evidence="2">The sequence shown here is derived from an EMBL/GenBank/DDBJ whole genome shotgun (WGS) entry which is preliminary data.</text>
</comment>
<keyword evidence="3" id="KW-1185">Reference proteome</keyword>
<sequence>MIKRFIASAVCPDCAAMDSIRVWQENGIYQRECVRCGHYRRLDETPPPAPAPQPVQPVKFVP</sequence>